<dbReference type="RefSeq" id="WP_073149575.1">
    <property type="nucleotide sequence ID" value="NZ_FRAG01000022.1"/>
</dbReference>
<keyword evidence="1" id="KW-0472">Membrane</keyword>
<organism evidence="2 3">
    <name type="scientific">Paramaledivibacter caminithermalis (strain DSM 15212 / CIP 107654 / DViRD3)</name>
    <name type="common">Clostridium caminithermale</name>
    <dbReference type="NCBI Taxonomy" id="1121301"/>
    <lineage>
        <taxon>Bacteria</taxon>
        <taxon>Bacillati</taxon>
        <taxon>Bacillota</taxon>
        <taxon>Clostridia</taxon>
        <taxon>Peptostreptococcales</taxon>
        <taxon>Caminicellaceae</taxon>
        <taxon>Paramaledivibacter</taxon>
    </lineage>
</organism>
<evidence type="ECO:0000313" key="2">
    <source>
        <dbReference type="EMBL" id="SHK04548.1"/>
    </source>
</evidence>
<evidence type="ECO:0000256" key="1">
    <source>
        <dbReference type="SAM" id="Phobius"/>
    </source>
</evidence>
<feature type="transmembrane region" description="Helical" evidence="1">
    <location>
        <begin position="6"/>
        <end position="22"/>
    </location>
</feature>
<keyword evidence="1" id="KW-1133">Transmembrane helix</keyword>
<accession>A0A1M6P9D9</accession>
<dbReference type="OrthoDB" id="2645074at2"/>
<dbReference type="AlphaFoldDB" id="A0A1M6P9D9"/>
<evidence type="ECO:0000313" key="3">
    <source>
        <dbReference type="Proteomes" id="UP000184465"/>
    </source>
</evidence>
<protein>
    <submittedName>
        <fullName evidence="2">Uncharacterized protein</fullName>
    </submittedName>
</protein>
<gene>
    <name evidence="2" type="ORF">SAMN02745912_02068</name>
</gene>
<sequence>MFILVILGYLIVGTIEMIPLYKENRKKELIIYSIFFTAAFIISLLLSLDVKIPSPTKPIENIVNKVLGK</sequence>
<dbReference type="EMBL" id="FRAG01000022">
    <property type="protein sequence ID" value="SHK04548.1"/>
    <property type="molecule type" value="Genomic_DNA"/>
</dbReference>
<dbReference type="STRING" id="1121301.SAMN02745912_02068"/>
<name>A0A1M6P9D9_PARC5</name>
<reference evidence="2 3" key="1">
    <citation type="submission" date="2016-11" db="EMBL/GenBank/DDBJ databases">
        <authorList>
            <person name="Jaros S."/>
            <person name="Januszkiewicz K."/>
            <person name="Wedrychowicz H."/>
        </authorList>
    </citation>
    <scope>NUCLEOTIDE SEQUENCE [LARGE SCALE GENOMIC DNA]</scope>
    <source>
        <strain evidence="2 3">DSM 15212</strain>
    </source>
</reference>
<dbReference type="Proteomes" id="UP000184465">
    <property type="component" value="Unassembled WGS sequence"/>
</dbReference>
<feature type="transmembrane region" description="Helical" evidence="1">
    <location>
        <begin position="29"/>
        <end position="48"/>
    </location>
</feature>
<keyword evidence="1" id="KW-0812">Transmembrane</keyword>
<proteinExistence type="predicted"/>
<keyword evidence="3" id="KW-1185">Reference proteome</keyword>